<dbReference type="AlphaFoldDB" id="A0A0M2KA65"/>
<gene>
    <name evidence="1" type="ORF">AV903_05590</name>
    <name evidence="2" type="ORF">SY86_10935</name>
</gene>
<accession>A0A0M2KA65</accession>
<keyword evidence="3" id="KW-1185">Reference proteome</keyword>
<reference evidence="2 3" key="1">
    <citation type="submission" date="2015-01" db="EMBL/GenBank/DDBJ databases">
        <title>Erwinia tracheiphila.</title>
        <authorList>
            <person name="Shapiro L.R."/>
        </authorList>
    </citation>
    <scope>NUCLEOTIDE SEQUENCE [LARGE SCALE GENOMIC DNA]</scope>
    <source>
        <strain evidence="2 3">BuffGH</strain>
    </source>
</reference>
<dbReference type="EMBL" id="CP013970">
    <property type="protein sequence ID" value="AXF75688.1"/>
    <property type="molecule type" value="Genomic_DNA"/>
</dbReference>
<name>A0A0M2KA65_9GAMM</name>
<dbReference type="Proteomes" id="UP000264980">
    <property type="component" value="Chromosome"/>
</dbReference>
<evidence type="ECO:0000313" key="2">
    <source>
        <dbReference type="EMBL" id="KKF35824.1"/>
    </source>
</evidence>
<sequence>MLIKNFIKYCFNDCAIFHKAGAVPLWQITNPTTNSGHSVAANRTKIKTANNLTHWHTQCLNYQTMKKAGPIKVWLFYSDSYLNHTLCEQLAGQNRN</sequence>
<proteinExistence type="predicted"/>
<organism evidence="2 3">
    <name type="scientific">Erwinia tracheiphila</name>
    <dbReference type="NCBI Taxonomy" id="65700"/>
    <lineage>
        <taxon>Bacteria</taxon>
        <taxon>Pseudomonadati</taxon>
        <taxon>Pseudomonadota</taxon>
        <taxon>Gammaproteobacteria</taxon>
        <taxon>Enterobacterales</taxon>
        <taxon>Erwiniaceae</taxon>
        <taxon>Erwinia</taxon>
    </lineage>
</organism>
<reference evidence="1 4" key="2">
    <citation type="submission" date="2016-01" db="EMBL/GenBank/DDBJ databases">
        <authorList>
            <person name="Oliw E.H."/>
        </authorList>
    </citation>
    <scope>NUCLEOTIDE SEQUENCE [LARGE SCALE GENOMIC DNA]</scope>
    <source>
        <strain evidence="1 4">MDcuke</strain>
    </source>
</reference>
<evidence type="ECO:0000313" key="1">
    <source>
        <dbReference type="EMBL" id="AXF75688.1"/>
    </source>
</evidence>
<dbReference type="Proteomes" id="UP000033924">
    <property type="component" value="Unassembled WGS sequence"/>
</dbReference>
<evidence type="ECO:0000313" key="4">
    <source>
        <dbReference type="Proteomes" id="UP000264980"/>
    </source>
</evidence>
<protein>
    <submittedName>
        <fullName evidence="2">Uncharacterized protein</fullName>
    </submittedName>
</protein>
<evidence type="ECO:0000313" key="3">
    <source>
        <dbReference type="Proteomes" id="UP000033924"/>
    </source>
</evidence>
<dbReference type="EMBL" id="JXNU01000003">
    <property type="protein sequence ID" value="KKF35824.1"/>
    <property type="molecule type" value="Genomic_DNA"/>
</dbReference>